<dbReference type="GO" id="GO:0004888">
    <property type="term" value="F:transmembrane signaling receptor activity"/>
    <property type="evidence" value="ECO:0007669"/>
    <property type="project" value="InterPro"/>
</dbReference>
<dbReference type="AlphaFoldDB" id="A0A897MTQ2"/>
<dbReference type="KEGG" id="hara:AArcS_1205"/>
<accession>A0A897MTQ2</accession>
<dbReference type="CDD" id="cd11386">
    <property type="entry name" value="MCP_signal"/>
    <property type="match status" value="1"/>
</dbReference>
<feature type="coiled-coil region" evidence="4">
    <location>
        <begin position="391"/>
        <end position="428"/>
    </location>
</feature>
<comment type="similarity">
    <text evidence="2">Belongs to the methyl-accepting chemotaxis (MCP) protein family.</text>
</comment>
<proteinExistence type="inferred from homology"/>
<dbReference type="GO" id="GO:0007165">
    <property type="term" value="P:signal transduction"/>
    <property type="evidence" value="ECO:0007669"/>
    <property type="project" value="UniProtKB-KW"/>
</dbReference>
<name>A0A897MTQ2_9EURY</name>
<dbReference type="Proteomes" id="UP000663586">
    <property type="component" value="Chromosome"/>
</dbReference>
<evidence type="ECO:0000313" key="9">
    <source>
        <dbReference type="EMBL" id="QSG02423.1"/>
    </source>
</evidence>
<keyword evidence="10" id="KW-1185">Reference proteome</keyword>
<dbReference type="SMART" id="SM00283">
    <property type="entry name" value="MA"/>
    <property type="match status" value="1"/>
</dbReference>
<dbReference type="Gene3D" id="1.10.287.950">
    <property type="entry name" value="Methyl-accepting chemotaxis protein"/>
    <property type="match status" value="1"/>
</dbReference>
<dbReference type="PROSITE" id="PS50885">
    <property type="entry name" value="HAMP"/>
    <property type="match status" value="2"/>
</dbReference>
<evidence type="ECO:0000259" key="7">
    <source>
        <dbReference type="PROSITE" id="PS50111"/>
    </source>
</evidence>
<dbReference type="GO" id="GO:0016020">
    <property type="term" value="C:membrane"/>
    <property type="evidence" value="ECO:0007669"/>
    <property type="project" value="InterPro"/>
</dbReference>
<feature type="compositionally biased region" description="Polar residues" evidence="5">
    <location>
        <begin position="755"/>
        <end position="770"/>
    </location>
</feature>
<dbReference type="InterPro" id="IPR004089">
    <property type="entry name" value="MCPsignal_dom"/>
</dbReference>
<feature type="coiled-coil region" evidence="4">
    <location>
        <begin position="570"/>
        <end position="604"/>
    </location>
</feature>
<evidence type="ECO:0000256" key="3">
    <source>
        <dbReference type="PROSITE-ProRule" id="PRU00284"/>
    </source>
</evidence>
<dbReference type="PRINTS" id="PR00260">
    <property type="entry name" value="CHEMTRNSDUCR"/>
</dbReference>
<protein>
    <submittedName>
        <fullName evidence="9">Methyl-accepting chemotaxis protein</fullName>
    </submittedName>
</protein>
<feature type="domain" description="HAMP" evidence="8">
    <location>
        <begin position="347"/>
        <end position="399"/>
    </location>
</feature>
<dbReference type="InterPro" id="IPR003660">
    <property type="entry name" value="HAMP_dom"/>
</dbReference>
<dbReference type="Pfam" id="PF00672">
    <property type="entry name" value="HAMP"/>
    <property type="match status" value="1"/>
</dbReference>
<feature type="transmembrane region" description="Helical" evidence="6">
    <location>
        <begin position="12"/>
        <end position="37"/>
    </location>
</feature>
<feature type="compositionally biased region" description="Acidic residues" evidence="5">
    <location>
        <begin position="846"/>
        <end position="859"/>
    </location>
</feature>
<feature type="domain" description="Methyl-accepting transducer" evidence="7">
    <location>
        <begin position="492"/>
        <end position="728"/>
    </location>
</feature>
<keyword evidence="1 3" id="KW-0807">Transducer</keyword>
<gene>
    <name evidence="9" type="primary">tar</name>
    <name evidence="9" type="ORF">AArcS_1205</name>
</gene>
<evidence type="ECO:0000259" key="8">
    <source>
        <dbReference type="PROSITE" id="PS50885"/>
    </source>
</evidence>
<dbReference type="EMBL" id="CP064786">
    <property type="protein sequence ID" value="QSG02423.1"/>
    <property type="molecule type" value="Genomic_DNA"/>
</dbReference>
<feature type="compositionally biased region" description="Acidic residues" evidence="5">
    <location>
        <begin position="813"/>
        <end position="827"/>
    </location>
</feature>
<keyword evidence="6" id="KW-1133">Transmembrane helix</keyword>
<keyword evidence="4" id="KW-0175">Coiled coil</keyword>
<dbReference type="CDD" id="cd06225">
    <property type="entry name" value="HAMP"/>
    <property type="match status" value="1"/>
</dbReference>
<feature type="region of interest" description="Disordered" evidence="5">
    <location>
        <begin position="76"/>
        <end position="101"/>
    </location>
</feature>
<evidence type="ECO:0000256" key="2">
    <source>
        <dbReference type="ARBA" id="ARBA00029447"/>
    </source>
</evidence>
<dbReference type="PANTHER" id="PTHR32089:SF112">
    <property type="entry name" value="LYSOZYME-LIKE PROTEIN-RELATED"/>
    <property type="match status" value="1"/>
</dbReference>
<evidence type="ECO:0000256" key="4">
    <source>
        <dbReference type="SAM" id="Coils"/>
    </source>
</evidence>
<feature type="compositionally biased region" description="Low complexity" evidence="5">
    <location>
        <begin position="732"/>
        <end position="754"/>
    </location>
</feature>
<dbReference type="InterPro" id="IPR004090">
    <property type="entry name" value="Chemotax_Me-accpt_rcpt"/>
</dbReference>
<feature type="coiled-coil region" evidence="4">
    <location>
        <begin position="633"/>
        <end position="667"/>
    </location>
</feature>
<dbReference type="Pfam" id="PF00015">
    <property type="entry name" value="MCPsignal"/>
    <property type="match status" value="1"/>
</dbReference>
<evidence type="ECO:0000256" key="6">
    <source>
        <dbReference type="SAM" id="Phobius"/>
    </source>
</evidence>
<organism evidence="9 10">
    <name type="scientific">Natranaeroarchaeum sulfidigenes</name>
    <dbReference type="NCBI Taxonomy" id="2784880"/>
    <lineage>
        <taxon>Archaea</taxon>
        <taxon>Methanobacteriati</taxon>
        <taxon>Methanobacteriota</taxon>
        <taxon>Stenosarchaea group</taxon>
        <taxon>Halobacteria</taxon>
        <taxon>Halobacteriales</taxon>
        <taxon>Natronoarchaeaceae</taxon>
        <taxon>Natranaeroarchaeum</taxon>
    </lineage>
</organism>
<dbReference type="SUPFAM" id="SSF58104">
    <property type="entry name" value="Methyl-accepting chemotaxis protein (MCP) signaling domain"/>
    <property type="match status" value="1"/>
</dbReference>
<evidence type="ECO:0000256" key="5">
    <source>
        <dbReference type="SAM" id="MobiDB-lite"/>
    </source>
</evidence>
<feature type="region of interest" description="Disordered" evidence="5">
    <location>
        <begin position="732"/>
        <end position="882"/>
    </location>
</feature>
<keyword evidence="6" id="KW-0472">Membrane</keyword>
<dbReference type="Gene3D" id="6.10.250.1910">
    <property type="match status" value="1"/>
</dbReference>
<dbReference type="PROSITE" id="PS50111">
    <property type="entry name" value="CHEMOTAXIS_TRANSDUC_2"/>
    <property type="match status" value="1"/>
</dbReference>
<dbReference type="PANTHER" id="PTHR32089">
    <property type="entry name" value="METHYL-ACCEPTING CHEMOTAXIS PROTEIN MCPB"/>
    <property type="match status" value="1"/>
</dbReference>
<keyword evidence="6" id="KW-0812">Transmembrane</keyword>
<evidence type="ECO:0000256" key="1">
    <source>
        <dbReference type="ARBA" id="ARBA00023224"/>
    </source>
</evidence>
<dbReference type="GO" id="GO:0006935">
    <property type="term" value="P:chemotaxis"/>
    <property type="evidence" value="ECO:0007669"/>
    <property type="project" value="InterPro"/>
</dbReference>
<sequence length="882" mass="94134">MIVPDRIRRSYAAKFGIIVILLALSVAVIGGVATALMSDQVEQSTEADFEATTTADAQAVDNWLKTSAVEVRTVAGDKRVEETTDGSSDSISEEEADELQSYLSSFTSDREGPSTLQKIHLVDTETNEVVVSSRNADTGEVFEEDAVGWLQEPQFDRRNVDVSQPYEAEGASGGTTGDGYYAIAFSQDISEELRIVAVHDLEAIGGVILSGSENEELDDSYTMVVDEEDRITMYDTDLGSAVGETYPSDSPALAEARELPARTTSESMLVDAEHVPSMGEGAGEEHLVGYAPINERDDPDSDGEWTVMVHAPSSQAFGFADTLTTYGAFATAGGVLLIGIIGLALGRNTAVAIDRLTGKTERMEAGDLDVDFETQRIDNIGRLYGGFASMRDALRAQIREAQEARDDAETERERIERINQDLQASAEEYCSVMAKAADGDLSVRATVETDNEQMQGIGEDFNAMLSEIEVTVAELKQFATDVATASEEVTASSEEVHSASQQVTESIQEISEGAERQNESLQTVSGEMSGLSATTEEIASSSNDVADIAERTAQTGREGREAAQQAIDGMATIEAESEDAVEEIEALQQEVAQIDELLEFITEVAEQTNMLALNANIEASRSGESGEGFAVVAEEVKELSAETKEAAENIEDRLERIKAQTDDTVEEVRTTSEEITTHTDSVRAAADALDEIAEYAQETNTGVQEISAATEEQAASTEEVVTMVEEAATISEETTAESENVAAAAEQQTTALTEVSRSASELTSQASQLSEALDRFETDSTGDGSMTPDGAALPAADDADPDNEREVGAEPADGIESDAEPADDTELADSTAAVTGADADPVTDSGQDEAGETEDEDDRDSTADDGANDESMFSFVEENQED</sequence>
<evidence type="ECO:0000313" key="10">
    <source>
        <dbReference type="Proteomes" id="UP000663586"/>
    </source>
</evidence>
<dbReference type="SMART" id="SM00304">
    <property type="entry name" value="HAMP"/>
    <property type="match status" value="2"/>
</dbReference>
<feature type="domain" description="HAMP" evidence="8">
    <location>
        <begin position="432"/>
        <end position="473"/>
    </location>
</feature>
<reference evidence="9" key="1">
    <citation type="submission" date="2020-11" db="EMBL/GenBank/DDBJ databases">
        <title>Carbohydrate-dependent, anaerobic sulfur respiration: A novel catabolism in halophilic archaea.</title>
        <authorList>
            <person name="Sorokin D.Y."/>
            <person name="Messina E."/>
            <person name="Smedile F."/>
            <person name="La Cono V."/>
            <person name="Hallsworth J.E."/>
            <person name="Yakimov M.M."/>
        </authorList>
    </citation>
    <scope>NUCLEOTIDE SEQUENCE</scope>
    <source>
        <strain evidence="9">AArc-S</strain>
    </source>
</reference>